<dbReference type="Gene3D" id="1.25.40.10">
    <property type="entry name" value="Tetratricopeptide repeat domain"/>
    <property type="match status" value="1"/>
</dbReference>
<feature type="compositionally biased region" description="Polar residues" evidence="3">
    <location>
        <begin position="135"/>
        <end position="145"/>
    </location>
</feature>
<comment type="subcellular location">
    <subcellularLocation>
        <location evidence="1">Periplasm</location>
    </subcellularLocation>
</comment>
<evidence type="ECO:0000256" key="1">
    <source>
        <dbReference type="HAMAP-Rule" id="MF_02066"/>
    </source>
</evidence>
<dbReference type="Proteomes" id="UP000263517">
    <property type="component" value="Unassembled WGS sequence"/>
</dbReference>
<evidence type="ECO:0000259" key="4">
    <source>
        <dbReference type="Pfam" id="PF16331"/>
    </source>
</evidence>
<proteinExistence type="inferred from homology"/>
<dbReference type="AlphaFoldDB" id="A0A350P6A9"/>
<evidence type="ECO:0000313" key="6">
    <source>
        <dbReference type="Proteomes" id="UP000263517"/>
    </source>
</evidence>
<dbReference type="SMART" id="SM00028">
    <property type="entry name" value="TPR"/>
    <property type="match status" value="3"/>
</dbReference>
<feature type="coiled-coil region" evidence="1">
    <location>
        <begin position="62"/>
        <end position="114"/>
    </location>
</feature>
<evidence type="ECO:0000313" key="5">
    <source>
        <dbReference type="EMBL" id="HAW76826.1"/>
    </source>
</evidence>
<dbReference type="Pfam" id="PF16331">
    <property type="entry name" value="TolA_bind_tri"/>
    <property type="match status" value="1"/>
</dbReference>
<dbReference type="InterPro" id="IPR032519">
    <property type="entry name" value="YbgF_tri"/>
</dbReference>
<dbReference type="RefSeq" id="WP_272965160.1">
    <property type="nucleotide sequence ID" value="NZ_CALBIY010000092.1"/>
</dbReference>
<keyword evidence="1" id="KW-0132">Cell division</keyword>
<comment type="function">
    <text evidence="1">Mediates coordination of peptidoglycan synthesis and outer membrane constriction during cell division.</text>
</comment>
<dbReference type="SUPFAM" id="SSF48452">
    <property type="entry name" value="TPR-like"/>
    <property type="match status" value="1"/>
</dbReference>
<dbReference type="Pfam" id="PF13174">
    <property type="entry name" value="TPR_6"/>
    <property type="match status" value="1"/>
</dbReference>
<dbReference type="InterPro" id="IPR011990">
    <property type="entry name" value="TPR-like_helical_dom_sf"/>
</dbReference>
<feature type="chain" id="PRO_5017093397" description="Cell division coordinator CpoB" evidence="1">
    <location>
        <begin position="32"/>
        <end position="268"/>
    </location>
</feature>
<dbReference type="GO" id="GO:0043093">
    <property type="term" value="P:FtsZ-dependent cytokinesis"/>
    <property type="evidence" value="ECO:0007669"/>
    <property type="project" value="UniProtKB-UniRule"/>
</dbReference>
<feature type="repeat" description="TPR" evidence="2">
    <location>
        <begin position="148"/>
        <end position="181"/>
    </location>
</feature>
<dbReference type="InterPro" id="IPR019734">
    <property type="entry name" value="TPR_rpt"/>
</dbReference>
<gene>
    <name evidence="5" type="primary">ygbF</name>
    <name evidence="1" type="synonym">cpoB</name>
    <name evidence="5" type="ORF">DCW74_13955</name>
</gene>
<dbReference type="EMBL" id="DNAN01000494">
    <property type="protein sequence ID" value="HAW76826.1"/>
    <property type="molecule type" value="Genomic_DNA"/>
</dbReference>
<reference evidence="5 6" key="1">
    <citation type="journal article" date="2018" name="Nat. Biotechnol.">
        <title>A standardized bacterial taxonomy based on genome phylogeny substantially revises the tree of life.</title>
        <authorList>
            <person name="Parks D.H."/>
            <person name="Chuvochina M."/>
            <person name="Waite D.W."/>
            <person name="Rinke C."/>
            <person name="Skarshewski A."/>
            <person name="Chaumeil P.A."/>
            <person name="Hugenholtz P."/>
        </authorList>
    </citation>
    <scope>NUCLEOTIDE SEQUENCE [LARGE SCALE GENOMIC DNA]</scope>
    <source>
        <strain evidence="5">UBA11978</strain>
    </source>
</reference>
<keyword evidence="2" id="KW-0802">TPR repeat</keyword>
<dbReference type="HAMAP" id="MF_02066">
    <property type="entry name" value="CpoB"/>
    <property type="match status" value="1"/>
</dbReference>
<dbReference type="NCBIfam" id="TIGR02795">
    <property type="entry name" value="tol_pal_ybgF"/>
    <property type="match status" value="1"/>
</dbReference>
<dbReference type="Gene3D" id="1.20.5.110">
    <property type="match status" value="1"/>
</dbReference>
<keyword evidence="1" id="KW-0131">Cell cycle</keyword>
<keyword evidence="1" id="KW-0175">Coiled coil</keyword>
<organism evidence="5 6">
    <name type="scientific">Alteromonas australica</name>
    <dbReference type="NCBI Taxonomy" id="589873"/>
    <lineage>
        <taxon>Bacteria</taxon>
        <taxon>Pseudomonadati</taxon>
        <taxon>Pseudomonadota</taxon>
        <taxon>Gammaproteobacteria</taxon>
        <taxon>Alteromonadales</taxon>
        <taxon>Alteromonadaceae</taxon>
        <taxon>Alteromonas/Salinimonas group</taxon>
        <taxon>Alteromonas</taxon>
    </lineage>
</organism>
<dbReference type="GO" id="GO:0070206">
    <property type="term" value="P:protein trimerization"/>
    <property type="evidence" value="ECO:0007669"/>
    <property type="project" value="InterPro"/>
</dbReference>
<comment type="caution">
    <text evidence="5">The sequence shown here is derived from an EMBL/GenBank/DDBJ whole genome shotgun (WGS) entry which is preliminary data.</text>
</comment>
<feature type="region of interest" description="Disordered" evidence="3">
    <location>
        <begin position="116"/>
        <end position="146"/>
    </location>
</feature>
<feature type="compositionally biased region" description="Low complexity" evidence="3">
    <location>
        <begin position="116"/>
        <end position="134"/>
    </location>
</feature>
<dbReference type="InterPro" id="IPR014162">
    <property type="entry name" value="CpoB_C"/>
</dbReference>
<protein>
    <recommendedName>
        <fullName evidence="1">Cell division coordinator CpoB</fullName>
    </recommendedName>
</protein>
<evidence type="ECO:0000256" key="3">
    <source>
        <dbReference type="SAM" id="MobiDB-lite"/>
    </source>
</evidence>
<comment type="similarity">
    <text evidence="1">Belongs to the CpoB family.</text>
</comment>
<dbReference type="Pfam" id="PF13432">
    <property type="entry name" value="TPR_16"/>
    <property type="match status" value="1"/>
</dbReference>
<name>A0A350P6A9_9ALTE</name>
<evidence type="ECO:0000256" key="2">
    <source>
        <dbReference type="PROSITE-ProRule" id="PRU00339"/>
    </source>
</evidence>
<feature type="domain" description="YbgF trimerisation" evidence="4">
    <location>
        <begin position="44"/>
        <end position="115"/>
    </location>
</feature>
<dbReference type="InterPro" id="IPR034706">
    <property type="entry name" value="CpoB"/>
</dbReference>
<keyword evidence="1" id="KW-0732">Signal</keyword>
<keyword evidence="1" id="KW-0574">Periplasm</keyword>
<dbReference type="PROSITE" id="PS50005">
    <property type="entry name" value="TPR"/>
    <property type="match status" value="2"/>
</dbReference>
<feature type="signal peptide" evidence="1">
    <location>
        <begin position="1"/>
        <end position="31"/>
    </location>
</feature>
<dbReference type="GO" id="GO:0030288">
    <property type="term" value="C:outer membrane-bounded periplasmic space"/>
    <property type="evidence" value="ECO:0007669"/>
    <property type="project" value="UniProtKB-UniRule"/>
</dbReference>
<accession>A0A350P6A9</accession>
<feature type="repeat" description="TPR" evidence="2">
    <location>
        <begin position="222"/>
        <end position="255"/>
    </location>
</feature>
<sequence length="268" mass="29730" precursor="true">MAYPSLRQLKLGVTFGAAFGAAFVVSSYASAQAPVYDANGGNDLEQRIAVLERIVKSRTEMQHRLQAQLDNMQNEVDELRGAVEVNTNELEKVLERQRELYLEIDKRVEALKQNGVTSSTGNAVSSSVSASGATPSQALQQGTQQGEEEAYNSAVNLILKSREYDKAIPAFQSFIERFPNSEYAPNSHYWLGQLLFNKQQWAEASEQFNTVVTRFTDSSKRADALLKLGVIAERTGNINQAKQLFQQVVDEYPNSSATRLASSRLNNL</sequence>
<dbReference type="STRING" id="589873.EP12_06610"/>